<dbReference type="Gene3D" id="3.30.530.20">
    <property type="match status" value="1"/>
</dbReference>
<dbReference type="RefSeq" id="WP_201924117.1">
    <property type="nucleotide sequence ID" value="NZ_JAERQG010000005.1"/>
</dbReference>
<keyword evidence="3" id="KW-1185">Reference proteome</keyword>
<evidence type="ECO:0000313" key="3">
    <source>
        <dbReference type="Proteomes" id="UP000642920"/>
    </source>
</evidence>
<dbReference type="EMBL" id="JAERQG010000005">
    <property type="protein sequence ID" value="MBL0766966.1"/>
    <property type="molecule type" value="Genomic_DNA"/>
</dbReference>
<dbReference type="Proteomes" id="UP000642920">
    <property type="component" value="Unassembled WGS sequence"/>
</dbReference>
<name>A0A937AHQ5_9BACT</name>
<dbReference type="InterPro" id="IPR023393">
    <property type="entry name" value="START-like_dom_sf"/>
</dbReference>
<dbReference type="SUPFAM" id="SSF55961">
    <property type="entry name" value="Bet v1-like"/>
    <property type="match status" value="1"/>
</dbReference>
<comment type="caution">
    <text evidence="2">The sequence shown here is derived from an EMBL/GenBank/DDBJ whole genome shotgun (WGS) entry which is preliminary data.</text>
</comment>
<dbReference type="InterPro" id="IPR045736">
    <property type="entry name" value="START_2"/>
</dbReference>
<gene>
    <name evidence="2" type="ORF">JKP34_17000</name>
</gene>
<organism evidence="2 3">
    <name type="scientific">Marivirga atlantica</name>
    <dbReference type="NCBI Taxonomy" id="1548457"/>
    <lineage>
        <taxon>Bacteria</taxon>
        <taxon>Pseudomonadati</taxon>
        <taxon>Bacteroidota</taxon>
        <taxon>Cytophagia</taxon>
        <taxon>Cytophagales</taxon>
        <taxon>Marivirgaceae</taxon>
        <taxon>Marivirga</taxon>
    </lineage>
</organism>
<evidence type="ECO:0000313" key="2">
    <source>
        <dbReference type="EMBL" id="MBL0766966.1"/>
    </source>
</evidence>
<protein>
    <submittedName>
        <fullName evidence="2">ATPase</fullName>
    </submittedName>
</protein>
<proteinExistence type="predicted"/>
<dbReference type="Pfam" id="PF19569">
    <property type="entry name" value="START_2"/>
    <property type="match status" value="1"/>
</dbReference>
<sequence length="130" mass="15332">MSMKKFEGDFEIKASKKMLYPYISTASGLAQWFADDVNINEDKEFNFIYDGEDHPARMASHRLNQYVKFEFFEDEDEDGDVSYVELHLDENEITQSVYLKVVDFSDYEDDQEQYELWEDLVHSLKDIVGG</sequence>
<accession>A0A937AHQ5</accession>
<reference evidence="2" key="1">
    <citation type="submission" date="2021-01" db="EMBL/GenBank/DDBJ databases">
        <title>Marivirga sp. nov., isolated from intertidal surface sediments.</title>
        <authorList>
            <person name="Zhang M."/>
        </authorList>
    </citation>
    <scope>NUCLEOTIDE SEQUENCE</scope>
    <source>
        <strain evidence="2">SM1354</strain>
    </source>
</reference>
<evidence type="ECO:0000259" key="1">
    <source>
        <dbReference type="Pfam" id="PF19569"/>
    </source>
</evidence>
<feature type="domain" description="START-like" evidence="1">
    <location>
        <begin position="4"/>
        <end position="129"/>
    </location>
</feature>
<dbReference type="AlphaFoldDB" id="A0A937AHQ5"/>